<evidence type="ECO:0000313" key="2">
    <source>
        <dbReference type="EMBL" id="SBW01479.1"/>
    </source>
</evidence>
<evidence type="ECO:0000259" key="1">
    <source>
        <dbReference type="PROSITE" id="PS51186"/>
    </source>
</evidence>
<dbReference type="AlphaFoldDB" id="A0A212JPW6"/>
<name>A0A212JPW6_9FIRM</name>
<dbReference type="EMBL" id="FLUN01000001">
    <property type="protein sequence ID" value="SBW01479.1"/>
    <property type="molecule type" value="Genomic_DNA"/>
</dbReference>
<dbReference type="InterPro" id="IPR000182">
    <property type="entry name" value="GNAT_dom"/>
</dbReference>
<gene>
    <name evidence="2" type="ORF">KL86CLO1_11493</name>
</gene>
<dbReference type="SUPFAM" id="SSF55729">
    <property type="entry name" value="Acyl-CoA N-acyltransferases (Nat)"/>
    <property type="match status" value="1"/>
</dbReference>
<organism evidence="2">
    <name type="scientific">uncultured Eubacteriales bacterium</name>
    <dbReference type="NCBI Taxonomy" id="172733"/>
    <lineage>
        <taxon>Bacteria</taxon>
        <taxon>Bacillati</taxon>
        <taxon>Bacillota</taxon>
        <taxon>Clostridia</taxon>
        <taxon>Eubacteriales</taxon>
        <taxon>environmental samples</taxon>
    </lineage>
</organism>
<sequence>MEDCEPLFYLRAAASEDILRLAELYNSNLDFLKSHLGTDRVTADFIQKELNEMAGAGFQSCVLTDSKSGQIIALCDYRLGEETYLSLLMLDGGRKGKGLGRRAYGYLEEIFRRDGARRVRIDVVDGYAGNVVGFWEKQGFLFQEYLVLNWDGHPMRARVMKKELMG</sequence>
<accession>A0A212JPW6</accession>
<reference evidence="2" key="1">
    <citation type="submission" date="2016-04" db="EMBL/GenBank/DDBJ databases">
        <authorList>
            <person name="Evans L.H."/>
            <person name="Alamgir A."/>
            <person name="Owens N."/>
            <person name="Weber N.D."/>
            <person name="Virtaneva K."/>
            <person name="Barbian K."/>
            <person name="Babar A."/>
            <person name="Rosenke K."/>
        </authorList>
    </citation>
    <scope>NUCLEOTIDE SEQUENCE</scope>
    <source>
        <strain evidence="2">86</strain>
    </source>
</reference>
<dbReference type="Gene3D" id="3.40.630.30">
    <property type="match status" value="1"/>
</dbReference>
<dbReference type="PROSITE" id="PS51186">
    <property type="entry name" value="GNAT"/>
    <property type="match status" value="1"/>
</dbReference>
<dbReference type="InterPro" id="IPR016181">
    <property type="entry name" value="Acyl_CoA_acyltransferase"/>
</dbReference>
<protein>
    <recommendedName>
        <fullName evidence="1">N-acetyltransferase domain-containing protein</fullName>
    </recommendedName>
</protein>
<feature type="domain" description="N-acetyltransferase" evidence="1">
    <location>
        <begin position="8"/>
        <end position="165"/>
    </location>
</feature>
<dbReference type="Pfam" id="PF00583">
    <property type="entry name" value="Acetyltransf_1"/>
    <property type="match status" value="1"/>
</dbReference>
<proteinExistence type="predicted"/>
<dbReference type="GO" id="GO:0016747">
    <property type="term" value="F:acyltransferase activity, transferring groups other than amino-acyl groups"/>
    <property type="evidence" value="ECO:0007669"/>
    <property type="project" value="InterPro"/>
</dbReference>